<keyword evidence="2" id="KW-1133">Transmembrane helix</keyword>
<reference evidence="3 4" key="1">
    <citation type="submission" date="2024-04" db="EMBL/GenBank/DDBJ databases">
        <title>Phyllosticta paracitricarpa is synonymous to the EU quarantine fungus P. citricarpa based on phylogenomic analyses.</title>
        <authorList>
            <consortium name="Lawrence Berkeley National Laboratory"/>
            <person name="Van ingen-buijs V.A."/>
            <person name="Van westerhoven A.C."/>
            <person name="Haridas S."/>
            <person name="Skiadas P."/>
            <person name="Martin F."/>
            <person name="Groenewald J.Z."/>
            <person name="Crous P.W."/>
            <person name="Seidl M.F."/>
        </authorList>
    </citation>
    <scope>NUCLEOTIDE SEQUENCE [LARGE SCALE GENOMIC DNA]</scope>
    <source>
        <strain evidence="3 4">CPC 17464</strain>
    </source>
</reference>
<evidence type="ECO:0008006" key="5">
    <source>
        <dbReference type="Google" id="ProtNLM"/>
    </source>
</evidence>
<keyword evidence="2" id="KW-0472">Membrane</keyword>
<dbReference type="Proteomes" id="UP001360953">
    <property type="component" value="Unassembled WGS sequence"/>
</dbReference>
<feature type="transmembrane region" description="Helical" evidence="2">
    <location>
        <begin position="241"/>
        <end position="260"/>
    </location>
</feature>
<dbReference type="GeneID" id="92026750"/>
<comment type="caution">
    <text evidence="3">The sequence shown here is derived from an EMBL/GenBank/DDBJ whole genome shotgun (WGS) entry which is preliminary data.</text>
</comment>
<gene>
    <name evidence="3" type="ORF">J3D65DRAFT_122655</name>
</gene>
<evidence type="ECO:0000256" key="2">
    <source>
        <dbReference type="SAM" id="Phobius"/>
    </source>
</evidence>
<sequence>MEVLFSHYSFLPATNLPCCSSHSLIHPSALCMPRSLPFLSCLFSPDSTCESPQPGLRSVCFCLTVSYSSRLGNRPSSVICRRHSPFTVCPPVSCALPTRSLNQTAAASHPHRLLASHISEDTRQAIGLASRQAGRQASEHAAAAVGAGLGLGLDQNSNPPASDDGANRRSGQRRSTRYAQYIVVESLPLFCQSSVVEPADWVRSMSCADCRRRRSAIVIIMPPAIHQIDSPACLPLARRRFLLLVFSLLASLALCSVLLFPGPTLSCSSLFSAMERLNERQNKN</sequence>
<organism evidence="3 4">
    <name type="scientific">Phyllosticta citribraziliensis</name>
    <dbReference type="NCBI Taxonomy" id="989973"/>
    <lineage>
        <taxon>Eukaryota</taxon>
        <taxon>Fungi</taxon>
        <taxon>Dikarya</taxon>
        <taxon>Ascomycota</taxon>
        <taxon>Pezizomycotina</taxon>
        <taxon>Dothideomycetes</taxon>
        <taxon>Dothideomycetes incertae sedis</taxon>
        <taxon>Botryosphaeriales</taxon>
        <taxon>Phyllostictaceae</taxon>
        <taxon>Phyllosticta</taxon>
    </lineage>
</organism>
<protein>
    <recommendedName>
        <fullName evidence="5">Transmembrane protein</fullName>
    </recommendedName>
</protein>
<evidence type="ECO:0000313" key="3">
    <source>
        <dbReference type="EMBL" id="KAK7531699.1"/>
    </source>
</evidence>
<keyword evidence="4" id="KW-1185">Reference proteome</keyword>
<accession>A0ABR1L8X8</accession>
<proteinExistence type="predicted"/>
<feature type="region of interest" description="Disordered" evidence="1">
    <location>
        <begin position="154"/>
        <end position="173"/>
    </location>
</feature>
<dbReference type="EMBL" id="JBBPEH010000012">
    <property type="protein sequence ID" value="KAK7531699.1"/>
    <property type="molecule type" value="Genomic_DNA"/>
</dbReference>
<name>A0ABR1L8X8_9PEZI</name>
<keyword evidence="2" id="KW-0812">Transmembrane</keyword>
<dbReference type="RefSeq" id="XP_066651523.1">
    <property type="nucleotide sequence ID" value="XM_066793844.1"/>
</dbReference>
<evidence type="ECO:0000256" key="1">
    <source>
        <dbReference type="SAM" id="MobiDB-lite"/>
    </source>
</evidence>
<evidence type="ECO:0000313" key="4">
    <source>
        <dbReference type="Proteomes" id="UP001360953"/>
    </source>
</evidence>